<feature type="transmembrane region" description="Helical" evidence="11">
    <location>
        <begin position="18"/>
        <end position="36"/>
    </location>
</feature>
<keyword evidence="4 10" id="KW-1003">Cell membrane</keyword>
<evidence type="ECO:0000313" key="14">
    <source>
        <dbReference type="Proteomes" id="UP000254069"/>
    </source>
</evidence>
<dbReference type="AlphaFoldDB" id="A0A2T3GXD5"/>
<dbReference type="InterPro" id="IPR007690">
    <property type="entry name" value="T2SS_GspM"/>
</dbReference>
<dbReference type="EMBL" id="AP024613">
    <property type="protein sequence ID" value="BCV43183.1"/>
    <property type="molecule type" value="Genomic_DNA"/>
</dbReference>
<keyword evidence="7 10" id="KW-0653">Protein transport</keyword>
<comment type="function">
    <text evidence="10">Inner membrane component of the type II secretion system required for the energy-dependent secretion of extracellular factors such as proteases and toxins from the periplasm.</text>
</comment>
<dbReference type="GeneID" id="93807252"/>
<keyword evidence="8 11" id="KW-1133">Transmembrane helix</keyword>
<keyword evidence="5 10" id="KW-0997">Cell inner membrane</keyword>
<evidence type="ECO:0000313" key="12">
    <source>
        <dbReference type="EMBL" id="BCV43183.1"/>
    </source>
</evidence>
<dbReference type="Gene3D" id="3.30.1360.100">
    <property type="entry name" value="General secretion pathway protein M, EpsM"/>
    <property type="match status" value="1"/>
</dbReference>
<dbReference type="SUPFAM" id="SSF103054">
    <property type="entry name" value="General secretion pathway protein M, EpsM"/>
    <property type="match status" value="1"/>
</dbReference>
<comment type="subcellular location">
    <subcellularLocation>
        <location evidence="1">Cell inner membrane</location>
        <topology evidence="1">Single-pass membrane protein</topology>
    </subcellularLocation>
</comment>
<organism evidence="13 14">
    <name type="scientific">Shewanella algae</name>
    <dbReference type="NCBI Taxonomy" id="38313"/>
    <lineage>
        <taxon>Bacteria</taxon>
        <taxon>Pseudomonadati</taxon>
        <taxon>Pseudomonadota</taxon>
        <taxon>Gammaproteobacteria</taxon>
        <taxon>Alteromonadales</taxon>
        <taxon>Shewanellaceae</taxon>
        <taxon>Shewanella</taxon>
    </lineage>
</organism>
<dbReference type="GO" id="GO:0015628">
    <property type="term" value="P:protein secretion by the type II secretion system"/>
    <property type="evidence" value="ECO:0007669"/>
    <property type="project" value="InterPro"/>
</dbReference>
<evidence type="ECO:0000256" key="9">
    <source>
        <dbReference type="ARBA" id="ARBA00023136"/>
    </source>
</evidence>
<keyword evidence="3 10" id="KW-0813">Transport</keyword>
<name>A0A2T3GXD5_9GAMM</name>
<accession>A0A379ZS94</accession>
<protein>
    <recommendedName>
        <fullName evidence="10">Type II secretion system protein M</fullName>
        <shortName evidence="10">T2SS protein M</shortName>
    </recommendedName>
    <alternativeName>
        <fullName evidence="10">General secretion pathway protein M</fullName>
    </alternativeName>
</protein>
<reference evidence="13 14" key="1">
    <citation type="submission" date="2018-06" db="EMBL/GenBank/DDBJ databases">
        <authorList>
            <consortium name="Pathogen Informatics"/>
            <person name="Doyle S."/>
        </authorList>
    </citation>
    <scope>NUCLEOTIDE SEQUENCE [LARGE SCALE GENOMIC DNA]</scope>
    <source>
        <strain evidence="13 14">NCTC10738</strain>
    </source>
</reference>
<evidence type="ECO:0000313" key="13">
    <source>
        <dbReference type="EMBL" id="SUI67495.1"/>
    </source>
</evidence>
<dbReference type="GO" id="GO:0005886">
    <property type="term" value="C:plasma membrane"/>
    <property type="evidence" value="ECO:0007669"/>
    <property type="project" value="UniProtKB-SubCell"/>
</dbReference>
<evidence type="ECO:0000256" key="11">
    <source>
        <dbReference type="SAM" id="Phobius"/>
    </source>
</evidence>
<dbReference type="KEGG" id="salg:BS332_06225"/>
<evidence type="ECO:0000256" key="10">
    <source>
        <dbReference type="PIRNR" id="PIRNR006291"/>
    </source>
</evidence>
<dbReference type="STRING" id="38313.GCA_000947195_00083"/>
<sequence length="159" mass="17550">MENLRNWWESLAQREQQLVAAMAVIVAVGILYWGIWTPISNAEQKAQNSLNAQTQMLSFVKQTANKIAGIKQSGNRPALKGSLSTVVTQSAASYDLEITRMAPQGKQIQIWMDEVPFDSLISYLGDLVQKQGLSLDSLDLAEGDSPGMVKVRRIQLSQS</sequence>
<dbReference type="InterPro" id="IPR023229">
    <property type="entry name" value="T2SS_M_periplasmic_sf"/>
</dbReference>
<evidence type="ECO:0000256" key="4">
    <source>
        <dbReference type="ARBA" id="ARBA00022475"/>
    </source>
</evidence>
<evidence type="ECO:0000256" key="7">
    <source>
        <dbReference type="ARBA" id="ARBA00022927"/>
    </source>
</evidence>
<keyword evidence="6 11" id="KW-0812">Transmembrane</keyword>
<evidence type="ECO:0000256" key="8">
    <source>
        <dbReference type="ARBA" id="ARBA00022989"/>
    </source>
</evidence>
<keyword evidence="14" id="KW-1185">Reference proteome</keyword>
<dbReference type="PIRSF" id="PIRSF006291">
    <property type="entry name" value="GspM"/>
    <property type="match status" value="1"/>
</dbReference>
<comment type="similarity">
    <text evidence="2 10">Belongs to the GSP M family.</text>
</comment>
<evidence type="ECO:0000256" key="6">
    <source>
        <dbReference type="ARBA" id="ARBA00022692"/>
    </source>
</evidence>
<dbReference type="GO" id="GO:0015627">
    <property type="term" value="C:type II protein secretion system complex"/>
    <property type="evidence" value="ECO:0007669"/>
    <property type="project" value="InterPro"/>
</dbReference>
<dbReference type="Proteomes" id="UP000825078">
    <property type="component" value="Chromosome"/>
</dbReference>
<reference evidence="12" key="2">
    <citation type="submission" date="2021-05" db="EMBL/GenBank/DDBJ databases">
        <title>Molecular characterization for Shewanella algae harboring chromosomal blaOXA-55-like strains isolated from clinical and environment sample.</title>
        <authorList>
            <person name="Ohama Y."/>
            <person name="Aoki K."/>
            <person name="Harada S."/>
            <person name="Moriya K."/>
            <person name="Ishii Y."/>
            <person name="Tateda K."/>
        </authorList>
    </citation>
    <scope>NUCLEOTIDE SEQUENCE</scope>
    <source>
        <strain evidence="12">TUM17379</strain>
    </source>
</reference>
<dbReference type="Pfam" id="PF04612">
    <property type="entry name" value="T2SSM"/>
    <property type="match status" value="1"/>
</dbReference>
<proteinExistence type="inferred from homology"/>
<accession>A0A2T3GXD5</accession>
<dbReference type="Proteomes" id="UP000254069">
    <property type="component" value="Unassembled WGS sequence"/>
</dbReference>
<evidence type="ECO:0000256" key="3">
    <source>
        <dbReference type="ARBA" id="ARBA00022448"/>
    </source>
</evidence>
<keyword evidence="9 10" id="KW-0472">Membrane</keyword>
<evidence type="ECO:0000256" key="1">
    <source>
        <dbReference type="ARBA" id="ARBA00004377"/>
    </source>
</evidence>
<evidence type="ECO:0000256" key="5">
    <source>
        <dbReference type="ARBA" id="ARBA00022519"/>
    </source>
</evidence>
<gene>
    <name evidence="13" type="primary">epsM</name>
    <name evidence="12" type="synonym">gspM</name>
    <name evidence="13" type="ORF">NCTC10738_01879</name>
    <name evidence="12" type="ORF">TUM17379_02010</name>
</gene>
<evidence type="ECO:0000256" key="2">
    <source>
        <dbReference type="ARBA" id="ARBA00010637"/>
    </source>
</evidence>
<dbReference type="RefSeq" id="WP_025010651.1">
    <property type="nucleotide sequence ID" value="NZ_AP024609.1"/>
</dbReference>
<dbReference type="EMBL" id="UGYO01000001">
    <property type="protein sequence ID" value="SUI67495.1"/>
    <property type="molecule type" value="Genomic_DNA"/>
</dbReference>